<dbReference type="VEuPathDB" id="HostDB:ENSRNOG00000049427"/>
<dbReference type="KEGG" id="rno:103690782"/>
<dbReference type="RefSeq" id="XP_063136593.1">
    <property type="nucleotide sequence ID" value="XM_063280523.1"/>
</dbReference>
<dbReference type="OMA" id="KAWEYSH"/>
<dbReference type="SMART" id="SM00349">
    <property type="entry name" value="KRAB"/>
    <property type="match status" value="1"/>
</dbReference>
<keyword evidence="5" id="KW-1185">Reference proteome</keyword>
<dbReference type="GO" id="GO:0006355">
    <property type="term" value="P:regulation of DNA-templated transcription"/>
    <property type="evidence" value="ECO:0007669"/>
    <property type="project" value="InterPro"/>
</dbReference>
<sequence length="155" mass="18247">MTHSVNLRKTKHKPEEACKAFEDISKYFSREEWAKLSHSEKITYVYMKRNYTTMTNLGLRAHLPDFMESNEQATKSVLNDSDEVFSHESQGLRRRPVSIWSHRLRERKKQVIYEEISDPEDEKEEREEEKIEKGIGGQGGEGERGKEGRRKNTMV</sequence>
<evidence type="ECO:0000259" key="3">
    <source>
        <dbReference type="PROSITE" id="PS50806"/>
    </source>
</evidence>
<dbReference type="SUPFAM" id="SSF109640">
    <property type="entry name" value="KRAB domain (Kruppel-associated box)"/>
    <property type="match status" value="1"/>
</dbReference>
<evidence type="ECO:0000256" key="1">
    <source>
        <dbReference type="SAM" id="MobiDB-lite"/>
    </source>
</evidence>
<dbReference type="RGD" id="9097277">
    <property type="gene designation" value="Ssx2"/>
</dbReference>
<feature type="domain" description="KRAB" evidence="2">
    <location>
        <begin position="19"/>
        <end position="89"/>
    </location>
</feature>
<dbReference type="AlphaFoldDB" id="M0R5E6"/>
<dbReference type="OrthoDB" id="9802659at2759"/>
<feature type="region of interest" description="Disordered" evidence="1">
    <location>
        <begin position="112"/>
        <end position="155"/>
    </location>
</feature>
<dbReference type="PANTHER" id="PTHR14112:SF29">
    <property type="entry name" value="PROTEIN SSXA1"/>
    <property type="match status" value="1"/>
</dbReference>
<dbReference type="GeneTree" id="ENSGT00390000012484"/>
<dbReference type="GeneID" id="103690782"/>
<feature type="domain" description="KRAB-related" evidence="3">
    <location>
        <begin position="16"/>
        <end position="79"/>
    </location>
</feature>
<dbReference type="InterPro" id="IPR001909">
    <property type="entry name" value="KRAB"/>
</dbReference>
<dbReference type="Ensembl" id="ENSRNOT00000071047.4">
    <property type="protein sequence ID" value="ENSRNOP00000064611.3"/>
    <property type="gene ID" value="ENSRNOG00000049427.4"/>
</dbReference>
<reference evidence="4" key="3">
    <citation type="submission" date="2025-09" db="UniProtKB">
        <authorList>
            <consortium name="Ensembl"/>
        </authorList>
    </citation>
    <scope>IDENTIFICATION</scope>
    <source>
        <strain evidence="4">Brown Norway</strain>
    </source>
</reference>
<dbReference type="Pfam" id="PF09514">
    <property type="entry name" value="SSXRD"/>
    <property type="match status" value="1"/>
</dbReference>
<dbReference type="InterPro" id="IPR003655">
    <property type="entry name" value="aKRAB"/>
</dbReference>
<dbReference type="AGR" id="RGD:9097277"/>
<dbReference type="PROSITE" id="PS50806">
    <property type="entry name" value="KRAB_RELATED"/>
    <property type="match status" value="1"/>
</dbReference>
<dbReference type="InterPro" id="IPR036051">
    <property type="entry name" value="KRAB_dom_sf"/>
</dbReference>
<organism evidence="4 5">
    <name type="scientific">Rattus norvegicus</name>
    <name type="common">Rat</name>
    <dbReference type="NCBI Taxonomy" id="10116"/>
    <lineage>
        <taxon>Eukaryota</taxon>
        <taxon>Metazoa</taxon>
        <taxon>Chordata</taxon>
        <taxon>Craniata</taxon>
        <taxon>Vertebrata</taxon>
        <taxon>Euteleostomi</taxon>
        <taxon>Mammalia</taxon>
        <taxon>Eutheria</taxon>
        <taxon>Euarchontoglires</taxon>
        <taxon>Glires</taxon>
        <taxon>Rodentia</taxon>
        <taxon>Myomorpha</taxon>
        <taxon>Muroidea</taxon>
        <taxon>Muridae</taxon>
        <taxon>Murinae</taxon>
        <taxon>Rattus</taxon>
    </lineage>
</organism>
<dbReference type="Bgee" id="ENSRNOG00000049427">
    <property type="expression patterns" value="Expressed in testis and 2 other cell types or tissues"/>
</dbReference>
<dbReference type="PROSITE" id="PS50805">
    <property type="entry name" value="KRAB"/>
    <property type="match status" value="1"/>
</dbReference>
<gene>
    <name evidence="4 6" type="primary">Ssx2</name>
</gene>
<proteinExistence type="predicted"/>
<dbReference type="eggNOG" id="ENOG502RU1A">
    <property type="taxonomic scope" value="Eukaryota"/>
</dbReference>
<dbReference type="InParanoid" id="M0R5E6"/>
<dbReference type="PANTHER" id="PTHR14112">
    <property type="entry name" value="SYNOVIAL SARCOMA, X MEMBER"/>
    <property type="match status" value="1"/>
</dbReference>
<dbReference type="Pfam" id="PF01352">
    <property type="entry name" value="KRAB"/>
    <property type="match status" value="1"/>
</dbReference>
<name>M0R5E6_RAT</name>
<dbReference type="Proteomes" id="UP000002494">
    <property type="component" value="Chromosome X"/>
</dbReference>
<dbReference type="HOGENOM" id="CLU_168653_1_0_1"/>
<dbReference type="Gene3D" id="6.10.140.140">
    <property type="match status" value="1"/>
</dbReference>
<dbReference type="STRING" id="10116.ENSRNOP00000064611"/>
<accession>M0R5E6</accession>
<dbReference type="RefSeq" id="XP_017457722.1">
    <property type="nucleotide sequence ID" value="XM_017602233.3"/>
</dbReference>
<evidence type="ECO:0000259" key="2">
    <source>
        <dbReference type="PROSITE" id="PS50805"/>
    </source>
</evidence>
<dbReference type="PaxDb" id="10116-ENSRNOP00000064611"/>
<dbReference type="InterPro" id="IPR019041">
    <property type="entry name" value="SSXRD_motif"/>
</dbReference>
<reference evidence="4" key="1">
    <citation type="submission" date="2024-01" db="EMBL/GenBank/DDBJ databases">
        <title>GRCr8: a new rat reference genome assembly contstructed from accurate long reads and long range scaffolding.</title>
        <authorList>
            <person name="Doris P.A."/>
            <person name="Kalbfleisch T."/>
            <person name="Li K."/>
            <person name="Howe K."/>
            <person name="Wood J."/>
        </authorList>
    </citation>
    <scope>NUCLEOTIDE SEQUENCE [LARGE SCALE GENOMIC DNA]</scope>
    <source>
        <strain evidence="4">Brown Norway</strain>
    </source>
</reference>
<dbReference type="CTD" id="6757"/>
<evidence type="ECO:0000313" key="5">
    <source>
        <dbReference type="Proteomes" id="UP000002494"/>
    </source>
</evidence>
<protein>
    <submittedName>
        <fullName evidence="4">SSX family member 2</fullName>
    </submittedName>
</protein>
<dbReference type="GO" id="GO:0005634">
    <property type="term" value="C:nucleus"/>
    <property type="evidence" value="ECO:0000266"/>
    <property type="project" value="RGD"/>
</dbReference>
<evidence type="ECO:0000313" key="6">
    <source>
        <dbReference type="RGD" id="9097277"/>
    </source>
</evidence>
<reference evidence="4" key="2">
    <citation type="submission" date="2025-08" db="UniProtKB">
        <authorList>
            <consortium name="Ensembl"/>
        </authorList>
    </citation>
    <scope>IDENTIFICATION</scope>
    <source>
        <strain evidence="4">Brown Norway</strain>
    </source>
</reference>
<evidence type="ECO:0000313" key="4">
    <source>
        <dbReference type="Ensembl" id="ENSRNOP00000064611.3"/>
    </source>
</evidence>
<feature type="compositionally biased region" description="Acidic residues" evidence="1">
    <location>
        <begin position="115"/>
        <end position="127"/>
    </location>
</feature>